<dbReference type="AlphaFoldDB" id="A0A0N1GY28"/>
<dbReference type="RefSeq" id="XP_017995376.1">
    <property type="nucleotide sequence ID" value="XM_018140537.1"/>
</dbReference>
<organism evidence="8 9">
    <name type="scientific">Cyphellophora attinorum</name>
    <dbReference type="NCBI Taxonomy" id="1664694"/>
    <lineage>
        <taxon>Eukaryota</taxon>
        <taxon>Fungi</taxon>
        <taxon>Dikarya</taxon>
        <taxon>Ascomycota</taxon>
        <taxon>Pezizomycotina</taxon>
        <taxon>Eurotiomycetes</taxon>
        <taxon>Chaetothyriomycetidae</taxon>
        <taxon>Chaetothyriales</taxon>
        <taxon>Cyphellophoraceae</taxon>
        <taxon>Cyphellophora</taxon>
    </lineage>
</organism>
<dbReference type="PANTHER" id="PTHR14978:SF0">
    <property type="entry name" value="BETA-CATENIN-LIKE PROTEIN 1"/>
    <property type="match status" value="1"/>
</dbReference>
<keyword evidence="2" id="KW-0597">Phosphoprotein</keyword>
<protein>
    <submittedName>
        <fullName evidence="8">Beta-catenin-like protein</fullName>
    </submittedName>
</protein>
<dbReference type="Gene3D" id="1.25.10.10">
    <property type="entry name" value="Leucine-rich Repeat Variant"/>
    <property type="match status" value="2"/>
</dbReference>
<gene>
    <name evidence="8" type="ORF">AB675_11670</name>
</gene>
<dbReference type="OrthoDB" id="1898821at2759"/>
<dbReference type="PANTHER" id="PTHR14978">
    <property type="entry name" value="BETA-CATENIN-LIKE PROTEIN 1 NUCLEAR ASSOCIATED PROTEIN"/>
    <property type="match status" value="1"/>
</dbReference>
<evidence type="ECO:0000313" key="8">
    <source>
        <dbReference type="EMBL" id="KPI35413.1"/>
    </source>
</evidence>
<dbReference type="STRING" id="1664694.A0A0N1GY28"/>
<dbReference type="Proteomes" id="UP000038010">
    <property type="component" value="Unassembled WGS sequence"/>
</dbReference>
<evidence type="ECO:0000256" key="4">
    <source>
        <dbReference type="ARBA" id="ARBA00023054"/>
    </source>
</evidence>
<dbReference type="InterPro" id="IPR013180">
    <property type="entry name" value="CTNNBL1_N"/>
</dbReference>
<evidence type="ECO:0000256" key="2">
    <source>
        <dbReference type="ARBA" id="ARBA00022553"/>
    </source>
</evidence>
<dbReference type="SUPFAM" id="SSF48371">
    <property type="entry name" value="ARM repeat"/>
    <property type="match status" value="1"/>
</dbReference>
<evidence type="ECO:0000256" key="3">
    <source>
        <dbReference type="ARBA" id="ARBA00022737"/>
    </source>
</evidence>
<keyword evidence="9" id="KW-1185">Reference proteome</keyword>
<sequence length="570" mass="62105">MASVDDLFRRPNTAPKRKFADPTTSFNKSAKLANGSSARSSSRSQPPPPSVEEEGPAPPPEDEDDDMEAGPALPPDEDEEDDPEGEDEEGRFFGSGVTDAERQAMNIINANDTDPDNLDAPETIDLTWLKRTALSFERKINKNAELRAKYADDPLKFVSSEADLDSEIKTLSLLAEYPHLFPEFVKSGNIAISAAEVLEELTDEDTSATPEQWTALAKGLSAAGIIPLLVSNLSRLNETSSDADREAPTTARASVGQNRQYAAELLAILLQSPTNAQPNRKLVAEQDGVDAILQLLAPYRNHDPERDSDEEEFVENLFDCLTCLVEDEPPATKFLEAEGMELCLIMLREGKVSKSRALKVLDHGMAGDGAVAVCGQVVEAGGLKTLFGLLMKTKDKDAATSSSSNKKGGGLDRESAEHLINILASLLRYTPAESPARIRTLAKFVEREYEKTTRVVELRREYQVRLQRVDAQIEKERTSNGTTADEDDHAELEDEWLSRRLDAGLFSLQTLDVVLSWLAAEDGGARAKIDQVVGLAVLKQSLSGQLSSIAPETDRGRDTGEVLGALIACL</sequence>
<evidence type="ECO:0000313" key="9">
    <source>
        <dbReference type="Proteomes" id="UP000038010"/>
    </source>
</evidence>
<evidence type="ECO:0000259" key="7">
    <source>
        <dbReference type="SMART" id="SM01156"/>
    </source>
</evidence>
<evidence type="ECO:0000256" key="1">
    <source>
        <dbReference type="ARBA" id="ARBA00004123"/>
    </source>
</evidence>
<dbReference type="InterPro" id="IPR039678">
    <property type="entry name" value="CTNNBL1"/>
</dbReference>
<evidence type="ECO:0000256" key="5">
    <source>
        <dbReference type="ARBA" id="ARBA00023242"/>
    </source>
</evidence>
<dbReference type="InterPro" id="IPR016024">
    <property type="entry name" value="ARM-type_fold"/>
</dbReference>
<dbReference type="EMBL" id="LFJN01000040">
    <property type="protein sequence ID" value="KPI35413.1"/>
    <property type="molecule type" value="Genomic_DNA"/>
</dbReference>
<dbReference type="InterPro" id="IPR011989">
    <property type="entry name" value="ARM-like"/>
</dbReference>
<reference evidence="8 9" key="1">
    <citation type="submission" date="2015-06" db="EMBL/GenBank/DDBJ databases">
        <title>Draft genome of the ant-associated black yeast Phialophora attae CBS 131958.</title>
        <authorList>
            <person name="Moreno L.F."/>
            <person name="Stielow B.J."/>
            <person name="de Hoog S."/>
            <person name="Vicente V.A."/>
            <person name="Weiss V.A."/>
            <person name="de Vries M."/>
            <person name="Cruz L.M."/>
            <person name="Souza E.M."/>
        </authorList>
    </citation>
    <scope>NUCLEOTIDE SEQUENCE [LARGE SCALE GENOMIC DNA]</scope>
    <source>
        <strain evidence="8 9">CBS 131958</strain>
    </source>
</reference>
<feature type="compositionally biased region" description="Acidic residues" evidence="6">
    <location>
        <begin position="75"/>
        <end position="89"/>
    </location>
</feature>
<comment type="caution">
    <text evidence="8">The sequence shown here is derived from an EMBL/GenBank/DDBJ whole genome shotgun (WGS) entry which is preliminary data.</text>
</comment>
<evidence type="ECO:0000256" key="6">
    <source>
        <dbReference type="SAM" id="MobiDB-lite"/>
    </source>
</evidence>
<feature type="region of interest" description="Disordered" evidence="6">
    <location>
        <begin position="1"/>
        <end position="96"/>
    </location>
</feature>
<name>A0A0N1GY28_9EURO</name>
<keyword evidence="3" id="KW-0677">Repeat</keyword>
<keyword evidence="5" id="KW-0539">Nucleus</keyword>
<feature type="compositionally biased region" description="Acidic residues" evidence="6">
    <location>
        <begin position="51"/>
        <end position="68"/>
    </location>
</feature>
<feature type="domain" description="Beta-catenin-like protein 1 N-terminal" evidence="7">
    <location>
        <begin position="98"/>
        <end position="195"/>
    </location>
</feature>
<dbReference type="SMART" id="SM01156">
    <property type="entry name" value="DUF1716"/>
    <property type="match status" value="1"/>
</dbReference>
<accession>A0A0N1GY28</accession>
<dbReference type="VEuPathDB" id="FungiDB:AB675_11670"/>
<dbReference type="GeneID" id="28732418"/>
<comment type="subcellular location">
    <subcellularLocation>
        <location evidence="1">Nucleus</location>
    </subcellularLocation>
</comment>
<dbReference type="Pfam" id="PF08216">
    <property type="entry name" value="CTNNBL"/>
    <property type="match status" value="2"/>
</dbReference>
<dbReference type="GO" id="GO:0005681">
    <property type="term" value="C:spliceosomal complex"/>
    <property type="evidence" value="ECO:0007669"/>
    <property type="project" value="TreeGrafter"/>
</dbReference>
<keyword evidence="4" id="KW-0175">Coiled coil</keyword>
<proteinExistence type="predicted"/>